<feature type="compositionally biased region" description="Acidic residues" evidence="1">
    <location>
        <begin position="1"/>
        <end position="11"/>
    </location>
</feature>
<dbReference type="EMBL" id="CP013979">
    <property type="protein sequence ID" value="ANJ26397.1"/>
    <property type="molecule type" value="Genomic_DNA"/>
</dbReference>
<keyword evidence="3" id="KW-1185">Reference proteome</keyword>
<name>A0A191WDU8_9MICO</name>
<feature type="compositionally biased region" description="Acidic residues" evidence="1">
    <location>
        <begin position="37"/>
        <end position="61"/>
    </location>
</feature>
<evidence type="ECO:0000313" key="2">
    <source>
        <dbReference type="EMBL" id="ANJ26397.1"/>
    </source>
</evidence>
<feature type="region of interest" description="Disordered" evidence="1">
    <location>
        <begin position="1"/>
        <end position="61"/>
    </location>
</feature>
<dbReference type="STRING" id="453304.ATC03_06355"/>
<proteinExistence type="predicted"/>
<gene>
    <name evidence="2" type="ORF">ATC03_06355</name>
</gene>
<feature type="region of interest" description="Disordered" evidence="1">
    <location>
        <begin position="179"/>
        <end position="274"/>
    </location>
</feature>
<dbReference type="OrthoDB" id="3210158at2"/>
<accession>A0A191WDU8</accession>
<evidence type="ECO:0000313" key="3">
    <source>
        <dbReference type="Proteomes" id="UP000078437"/>
    </source>
</evidence>
<evidence type="ECO:0000256" key="1">
    <source>
        <dbReference type="SAM" id="MobiDB-lite"/>
    </source>
</evidence>
<dbReference type="KEGG" id="agy:ATC03_06355"/>
<feature type="compositionally biased region" description="Low complexity" evidence="1">
    <location>
        <begin position="13"/>
        <end position="28"/>
    </location>
</feature>
<reference evidence="3" key="2">
    <citation type="submission" date="2016-01" db="EMBL/GenBank/DDBJ databases">
        <title>Complete genome sequence of Agromyces aureus AR33T and comparison with related organisms.</title>
        <authorList>
            <person name="Corretto E."/>
            <person name="Antonielli L."/>
            <person name="Sessitsch A."/>
            <person name="Brader G."/>
        </authorList>
    </citation>
    <scope>NUCLEOTIDE SEQUENCE [LARGE SCALE GENOMIC DNA]</scope>
    <source>
        <strain evidence="3">AR33</strain>
    </source>
</reference>
<dbReference type="InterPro" id="IPR021391">
    <property type="entry name" value="DUF3027"/>
</dbReference>
<protein>
    <submittedName>
        <fullName evidence="2">Uncharacterized protein</fullName>
    </submittedName>
</protein>
<reference evidence="2 3" key="1">
    <citation type="journal article" date="2016" name="Int. J. Syst. Evol. Microbiol.">
        <title>Agromyces aureus sp. nov., isolated from the rhizosphere of Salix caprea L. grown in a heavy-metal-contaminated soil.</title>
        <authorList>
            <person name="Corretto E."/>
            <person name="Antonielli L."/>
            <person name="Sessitsch A."/>
            <person name="Compant S."/>
            <person name="Gorfer M."/>
            <person name="Kuffner M."/>
            <person name="Brader G."/>
        </authorList>
    </citation>
    <scope>NUCLEOTIDE SEQUENCE [LARGE SCALE GENOMIC DNA]</scope>
    <source>
        <strain evidence="2 3">AR33</strain>
    </source>
</reference>
<organism evidence="2 3">
    <name type="scientific">Agromyces aureus</name>
    <dbReference type="NCBI Taxonomy" id="453304"/>
    <lineage>
        <taxon>Bacteria</taxon>
        <taxon>Bacillati</taxon>
        <taxon>Actinomycetota</taxon>
        <taxon>Actinomycetes</taxon>
        <taxon>Micrococcales</taxon>
        <taxon>Microbacteriaceae</taxon>
        <taxon>Agromyces</taxon>
    </lineage>
</organism>
<dbReference type="Proteomes" id="UP000078437">
    <property type="component" value="Chromosome"/>
</dbReference>
<dbReference type="RefSeq" id="WP_084003340.1">
    <property type="nucleotide sequence ID" value="NZ_CP013979.1"/>
</dbReference>
<dbReference type="Pfam" id="PF11228">
    <property type="entry name" value="DUF3027"/>
    <property type="match status" value="1"/>
</dbReference>
<sequence>MPEFTEPETDAAESVSEPVAPVDVVEAETAPDLVPASDDEQAGGEQAGDEQADAEQADDVEPEAEPVIFEPDPVLLASVDLARRALLETTAPETVGSVIGHIAEDEHVLTLHFASDMSGYPGWHWSVTLVRVDDDDPTILETQLMPGERALLAPAWVPWSERLADYRAAQAVAVAAARAAGEEPEADELDDVEFDDASEELEIDADDEYEDDDHIEEDDHLDDDEHDDHLDDDEHDDHLDEDASEAFDESDDDESDDDEESGDTDDDQREAPAL</sequence>
<feature type="compositionally biased region" description="Acidic residues" evidence="1">
    <location>
        <begin position="182"/>
        <end position="268"/>
    </location>
</feature>
<dbReference type="AlphaFoldDB" id="A0A191WDU8"/>